<dbReference type="SUPFAM" id="SSF82199">
    <property type="entry name" value="SET domain"/>
    <property type="match status" value="1"/>
</dbReference>
<gene>
    <name evidence="8" type="ORF">ETSY1_09060</name>
</gene>
<dbReference type="GO" id="GO:0008168">
    <property type="term" value="F:methyltransferase activity"/>
    <property type="evidence" value="ECO:0007669"/>
    <property type="project" value="UniProtKB-KW"/>
</dbReference>
<sequence>MKKRLRNHHPLVLFKKSKIHGTGGFARADIQRGIRIIEYVGPKLPKAEAQAELEKQNSYIFTLDDDYDIDGSAEWNLARFINHGCQPNCEAEIDRDRIWILARRSIKAGEELTYNYSYDLDDYENRPCNCGSTGCVGYMVAERYFKRLRDRQNA</sequence>
<comment type="subcellular location">
    <subcellularLocation>
        <location evidence="1">Chromosome</location>
    </subcellularLocation>
</comment>
<keyword evidence="2" id="KW-0158">Chromosome</keyword>
<organism evidence="8 9">
    <name type="scientific">Entotheonella factor</name>
    <dbReference type="NCBI Taxonomy" id="1429438"/>
    <lineage>
        <taxon>Bacteria</taxon>
        <taxon>Pseudomonadati</taxon>
        <taxon>Nitrospinota/Tectimicrobiota group</taxon>
        <taxon>Candidatus Tectimicrobiota</taxon>
        <taxon>Candidatus Entotheonellia</taxon>
        <taxon>Candidatus Entotheonellales</taxon>
        <taxon>Candidatus Entotheonellaceae</taxon>
        <taxon>Candidatus Entotheonella</taxon>
    </lineage>
</organism>
<evidence type="ECO:0000259" key="6">
    <source>
        <dbReference type="PROSITE" id="PS50280"/>
    </source>
</evidence>
<evidence type="ECO:0000313" key="9">
    <source>
        <dbReference type="Proteomes" id="UP000019141"/>
    </source>
</evidence>
<evidence type="ECO:0000256" key="2">
    <source>
        <dbReference type="ARBA" id="ARBA00022454"/>
    </source>
</evidence>
<dbReference type="GO" id="GO:0032259">
    <property type="term" value="P:methylation"/>
    <property type="evidence" value="ECO:0007669"/>
    <property type="project" value="UniProtKB-KW"/>
</dbReference>
<keyword evidence="3" id="KW-0489">Methyltransferase</keyword>
<proteinExistence type="predicted"/>
<dbReference type="Gene3D" id="2.170.270.10">
    <property type="entry name" value="SET domain"/>
    <property type="match status" value="1"/>
</dbReference>
<dbReference type="PROSITE" id="PS50868">
    <property type="entry name" value="POST_SET"/>
    <property type="match status" value="1"/>
</dbReference>
<reference evidence="8 9" key="1">
    <citation type="journal article" date="2014" name="Nature">
        <title>An environmental bacterial taxon with a large and distinct metabolic repertoire.</title>
        <authorList>
            <person name="Wilson M.C."/>
            <person name="Mori T."/>
            <person name="Ruckert C."/>
            <person name="Uria A.R."/>
            <person name="Helf M.J."/>
            <person name="Takada K."/>
            <person name="Gernert C."/>
            <person name="Steffens U.A."/>
            <person name="Heycke N."/>
            <person name="Schmitt S."/>
            <person name="Rinke C."/>
            <person name="Helfrich E.J."/>
            <person name="Brachmann A.O."/>
            <person name="Gurgui C."/>
            <person name="Wakimoto T."/>
            <person name="Kracht M."/>
            <person name="Crusemann M."/>
            <person name="Hentschel U."/>
            <person name="Abe I."/>
            <person name="Matsunaga S."/>
            <person name="Kalinowski J."/>
            <person name="Takeyama H."/>
            <person name="Piel J."/>
        </authorList>
    </citation>
    <scope>NUCLEOTIDE SEQUENCE [LARGE SCALE GENOMIC DNA]</scope>
    <source>
        <strain evidence="9">TSY1</strain>
    </source>
</reference>
<name>W4LUB7_ENTF1</name>
<dbReference type="InterPro" id="IPR003616">
    <property type="entry name" value="Post-SET_dom"/>
</dbReference>
<evidence type="ECO:0000259" key="7">
    <source>
        <dbReference type="PROSITE" id="PS50868"/>
    </source>
</evidence>
<dbReference type="SMART" id="SM00317">
    <property type="entry name" value="SET"/>
    <property type="match status" value="1"/>
</dbReference>
<evidence type="ECO:0000256" key="5">
    <source>
        <dbReference type="ARBA" id="ARBA00022691"/>
    </source>
</evidence>
<feature type="domain" description="SET" evidence="6">
    <location>
        <begin position="10"/>
        <end position="117"/>
    </location>
</feature>
<evidence type="ECO:0000256" key="4">
    <source>
        <dbReference type="ARBA" id="ARBA00022679"/>
    </source>
</evidence>
<dbReference type="Pfam" id="PF00856">
    <property type="entry name" value="SET"/>
    <property type="match status" value="1"/>
</dbReference>
<evidence type="ECO:0000256" key="3">
    <source>
        <dbReference type="ARBA" id="ARBA00022603"/>
    </source>
</evidence>
<feature type="domain" description="Post-SET" evidence="7">
    <location>
        <begin position="124"/>
        <end position="140"/>
    </location>
</feature>
<dbReference type="Proteomes" id="UP000019141">
    <property type="component" value="Unassembled WGS sequence"/>
</dbReference>
<dbReference type="EMBL" id="AZHW01000277">
    <property type="protein sequence ID" value="ETX01022.1"/>
    <property type="molecule type" value="Genomic_DNA"/>
</dbReference>
<protein>
    <submittedName>
        <fullName evidence="8">Nuclear protein SET</fullName>
    </submittedName>
</protein>
<evidence type="ECO:0000313" key="8">
    <source>
        <dbReference type="EMBL" id="ETX01022.1"/>
    </source>
</evidence>
<comment type="caution">
    <text evidence="8">The sequence shown here is derived from an EMBL/GenBank/DDBJ whole genome shotgun (WGS) entry which is preliminary data.</text>
</comment>
<dbReference type="PROSITE" id="PS50280">
    <property type="entry name" value="SET"/>
    <property type="match status" value="1"/>
</dbReference>
<dbReference type="HOGENOM" id="CLU_020840_4_1_7"/>
<dbReference type="AlphaFoldDB" id="W4LUB7"/>
<keyword evidence="5" id="KW-0949">S-adenosyl-L-methionine</keyword>
<evidence type="ECO:0000256" key="1">
    <source>
        <dbReference type="ARBA" id="ARBA00004286"/>
    </source>
</evidence>
<dbReference type="PANTHER" id="PTHR22884">
    <property type="entry name" value="SET DOMAIN PROTEINS"/>
    <property type="match status" value="1"/>
</dbReference>
<dbReference type="InterPro" id="IPR050777">
    <property type="entry name" value="SET2_Histone-Lys_MeTrsfase"/>
</dbReference>
<dbReference type="InterPro" id="IPR046341">
    <property type="entry name" value="SET_dom_sf"/>
</dbReference>
<dbReference type="InterPro" id="IPR001214">
    <property type="entry name" value="SET_dom"/>
</dbReference>
<keyword evidence="9" id="KW-1185">Reference proteome</keyword>
<keyword evidence="4" id="KW-0808">Transferase</keyword>
<accession>W4LUB7</accession>
<dbReference type="GO" id="GO:0005694">
    <property type="term" value="C:chromosome"/>
    <property type="evidence" value="ECO:0007669"/>
    <property type="project" value="UniProtKB-SubCell"/>
</dbReference>